<reference evidence="1 2" key="1">
    <citation type="submission" date="2014-04" db="EMBL/GenBank/DDBJ databases">
        <title>Evolutionary Origins and Diversification of the Mycorrhizal Mutualists.</title>
        <authorList>
            <consortium name="DOE Joint Genome Institute"/>
            <consortium name="Mycorrhizal Genomics Consortium"/>
            <person name="Kohler A."/>
            <person name="Kuo A."/>
            <person name="Nagy L.G."/>
            <person name="Floudas D."/>
            <person name="Copeland A."/>
            <person name="Barry K.W."/>
            <person name="Cichocki N."/>
            <person name="Veneault-Fourrey C."/>
            <person name="LaButti K."/>
            <person name="Lindquist E.A."/>
            <person name="Lipzen A."/>
            <person name="Lundell T."/>
            <person name="Morin E."/>
            <person name="Murat C."/>
            <person name="Riley R."/>
            <person name="Ohm R."/>
            <person name="Sun H."/>
            <person name="Tunlid A."/>
            <person name="Henrissat B."/>
            <person name="Grigoriev I.V."/>
            <person name="Hibbett D.S."/>
            <person name="Martin F."/>
        </authorList>
    </citation>
    <scope>NUCLEOTIDE SEQUENCE [LARGE SCALE GENOMIC DNA]</scope>
    <source>
        <strain evidence="1 2">Koide BX008</strain>
    </source>
</reference>
<keyword evidence="2" id="KW-1185">Reference proteome</keyword>
<protein>
    <submittedName>
        <fullName evidence="1">Uncharacterized protein</fullName>
    </submittedName>
</protein>
<gene>
    <name evidence="1" type="ORF">M378DRAFT_76406</name>
</gene>
<sequence>ISTKIALYASCAKKIDQHGSVLTKREEILSGFQARLVKESESILGRSLGM</sequence>
<feature type="non-terminal residue" evidence="1">
    <location>
        <position position="1"/>
    </location>
</feature>
<proteinExistence type="predicted"/>
<dbReference type="InParanoid" id="A0A0C2SR09"/>
<evidence type="ECO:0000313" key="2">
    <source>
        <dbReference type="Proteomes" id="UP000054549"/>
    </source>
</evidence>
<dbReference type="AlphaFoldDB" id="A0A0C2SR09"/>
<dbReference type="EMBL" id="KN818240">
    <property type="protein sequence ID" value="KIL65725.1"/>
    <property type="molecule type" value="Genomic_DNA"/>
</dbReference>
<organism evidence="1 2">
    <name type="scientific">Amanita muscaria (strain Koide BX008)</name>
    <dbReference type="NCBI Taxonomy" id="946122"/>
    <lineage>
        <taxon>Eukaryota</taxon>
        <taxon>Fungi</taxon>
        <taxon>Dikarya</taxon>
        <taxon>Basidiomycota</taxon>
        <taxon>Agaricomycotina</taxon>
        <taxon>Agaricomycetes</taxon>
        <taxon>Agaricomycetidae</taxon>
        <taxon>Agaricales</taxon>
        <taxon>Pluteineae</taxon>
        <taxon>Amanitaceae</taxon>
        <taxon>Amanita</taxon>
    </lineage>
</organism>
<dbReference type="Proteomes" id="UP000054549">
    <property type="component" value="Unassembled WGS sequence"/>
</dbReference>
<dbReference type="HOGENOM" id="CLU_3129603_0_0_1"/>
<accession>A0A0C2SR09</accession>
<evidence type="ECO:0000313" key="1">
    <source>
        <dbReference type="EMBL" id="KIL65725.1"/>
    </source>
</evidence>
<dbReference type="OrthoDB" id="3037621at2759"/>
<name>A0A0C2SR09_AMAMK</name>